<dbReference type="EMBL" id="CAJNDS010001125">
    <property type="protein sequence ID" value="CAE7248834.1"/>
    <property type="molecule type" value="Genomic_DNA"/>
</dbReference>
<feature type="compositionally biased region" description="Basic and acidic residues" evidence="1">
    <location>
        <begin position="71"/>
        <end position="80"/>
    </location>
</feature>
<keyword evidence="2" id="KW-0732">Signal</keyword>
<comment type="caution">
    <text evidence="3">The sequence shown here is derived from an EMBL/GenBank/DDBJ whole genome shotgun (WGS) entry which is preliminary data.</text>
</comment>
<protein>
    <submittedName>
        <fullName evidence="3">Uncharacterized protein</fullName>
    </submittedName>
</protein>
<dbReference type="AlphaFoldDB" id="A0A812LJV7"/>
<keyword evidence="4" id="KW-1185">Reference proteome</keyword>
<feature type="region of interest" description="Disordered" evidence="1">
    <location>
        <begin position="69"/>
        <end position="96"/>
    </location>
</feature>
<accession>A0A812LJV7</accession>
<feature type="signal peptide" evidence="2">
    <location>
        <begin position="1"/>
        <end position="17"/>
    </location>
</feature>
<proteinExistence type="predicted"/>
<organism evidence="3 4">
    <name type="scientific">Symbiodinium natans</name>
    <dbReference type="NCBI Taxonomy" id="878477"/>
    <lineage>
        <taxon>Eukaryota</taxon>
        <taxon>Sar</taxon>
        <taxon>Alveolata</taxon>
        <taxon>Dinophyceae</taxon>
        <taxon>Suessiales</taxon>
        <taxon>Symbiodiniaceae</taxon>
        <taxon>Symbiodinium</taxon>
    </lineage>
</organism>
<gene>
    <name evidence="3" type="ORF">SNAT2548_LOCUS12081</name>
</gene>
<evidence type="ECO:0000256" key="2">
    <source>
        <dbReference type="SAM" id="SignalP"/>
    </source>
</evidence>
<reference evidence="3" key="1">
    <citation type="submission" date="2021-02" db="EMBL/GenBank/DDBJ databases">
        <authorList>
            <person name="Dougan E. K."/>
            <person name="Rhodes N."/>
            <person name="Thang M."/>
            <person name="Chan C."/>
        </authorList>
    </citation>
    <scope>NUCLEOTIDE SEQUENCE</scope>
</reference>
<evidence type="ECO:0000313" key="3">
    <source>
        <dbReference type="EMBL" id="CAE7248834.1"/>
    </source>
</evidence>
<feature type="chain" id="PRO_5033021158" evidence="2">
    <location>
        <begin position="18"/>
        <end position="134"/>
    </location>
</feature>
<evidence type="ECO:0000256" key="1">
    <source>
        <dbReference type="SAM" id="MobiDB-lite"/>
    </source>
</evidence>
<evidence type="ECO:0000313" key="4">
    <source>
        <dbReference type="Proteomes" id="UP000604046"/>
    </source>
</evidence>
<sequence>MQLRSLVLTLLAGLALAEQGADGEECAMMQMKDSVAPETTKPEQRPGQEPTQDVRKDISGSAWQEAVKSWKSPEEIDKVTHGLSNSVPKTGDAEAVPADESLKAAEVRKAAEEFKQATDMWRRAGEIDIAKAEK</sequence>
<name>A0A812LJV7_9DINO</name>
<dbReference type="Proteomes" id="UP000604046">
    <property type="component" value="Unassembled WGS sequence"/>
</dbReference>
<feature type="region of interest" description="Disordered" evidence="1">
    <location>
        <begin position="31"/>
        <end position="57"/>
    </location>
</feature>
<feature type="compositionally biased region" description="Basic and acidic residues" evidence="1">
    <location>
        <begin position="40"/>
        <end position="57"/>
    </location>
</feature>